<dbReference type="InterPro" id="IPR003594">
    <property type="entry name" value="HATPase_dom"/>
</dbReference>
<dbReference type="SUPFAM" id="SSF55874">
    <property type="entry name" value="ATPase domain of HSP90 chaperone/DNA topoisomerase II/histidine kinase"/>
    <property type="match status" value="1"/>
</dbReference>
<dbReference type="CDD" id="cd00082">
    <property type="entry name" value="HisKA"/>
    <property type="match status" value="1"/>
</dbReference>
<dbReference type="SMART" id="SM00388">
    <property type="entry name" value="HisKA"/>
    <property type="match status" value="1"/>
</dbReference>
<dbReference type="GO" id="GO:0000155">
    <property type="term" value="F:phosphorelay sensor kinase activity"/>
    <property type="evidence" value="ECO:0007669"/>
    <property type="project" value="InterPro"/>
</dbReference>
<proteinExistence type="predicted"/>
<dbReference type="RefSeq" id="WP_011373541.1">
    <property type="nucleotide sequence ID" value="NC_007575.1"/>
</dbReference>
<dbReference type="InterPro" id="IPR004358">
    <property type="entry name" value="Sig_transdc_His_kin-like_C"/>
</dbReference>
<dbReference type="PROSITE" id="PS50109">
    <property type="entry name" value="HIS_KIN"/>
    <property type="match status" value="1"/>
</dbReference>
<dbReference type="AlphaFoldDB" id="Q30P80"/>
<comment type="catalytic activity">
    <reaction evidence="1">
        <text>ATP + protein L-histidine = ADP + protein N-phospho-L-histidine.</text>
        <dbReference type="EC" id="2.7.13.3"/>
    </reaction>
</comment>
<evidence type="ECO:0000313" key="7">
    <source>
        <dbReference type="EMBL" id="ABB45201.1"/>
    </source>
</evidence>
<organism evidence="7 8">
    <name type="scientific">Sulfurimonas denitrificans (strain ATCC 33889 / DSM 1251)</name>
    <name type="common">Thiomicrospira denitrificans (strain ATCC 33889 / DSM 1251)</name>
    <dbReference type="NCBI Taxonomy" id="326298"/>
    <lineage>
        <taxon>Bacteria</taxon>
        <taxon>Pseudomonadati</taxon>
        <taxon>Campylobacterota</taxon>
        <taxon>Epsilonproteobacteria</taxon>
        <taxon>Campylobacterales</taxon>
        <taxon>Sulfurimonadaceae</taxon>
        <taxon>Sulfurimonas</taxon>
    </lineage>
</organism>
<keyword evidence="4 7" id="KW-0808">Transferase</keyword>
<keyword evidence="5 7" id="KW-0418">Kinase</keyword>
<evidence type="ECO:0000256" key="5">
    <source>
        <dbReference type="ARBA" id="ARBA00022777"/>
    </source>
</evidence>
<dbReference type="Pfam" id="PF00512">
    <property type="entry name" value="HisKA"/>
    <property type="match status" value="1"/>
</dbReference>
<dbReference type="KEGG" id="tdn:Suden_1927"/>
<dbReference type="PANTHER" id="PTHR43047:SF72">
    <property type="entry name" value="OSMOSENSING HISTIDINE PROTEIN KINASE SLN1"/>
    <property type="match status" value="1"/>
</dbReference>
<evidence type="ECO:0000256" key="1">
    <source>
        <dbReference type="ARBA" id="ARBA00000085"/>
    </source>
</evidence>
<dbReference type="InterPro" id="IPR011006">
    <property type="entry name" value="CheY-like_superfamily"/>
</dbReference>
<feature type="domain" description="Histidine kinase" evidence="6">
    <location>
        <begin position="426"/>
        <end position="645"/>
    </location>
</feature>
<evidence type="ECO:0000313" key="8">
    <source>
        <dbReference type="Proteomes" id="UP000002714"/>
    </source>
</evidence>
<dbReference type="Gene3D" id="3.30.565.10">
    <property type="entry name" value="Histidine kinase-like ATPase, C-terminal domain"/>
    <property type="match status" value="1"/>
</dbReference>
<dbReference type="InterPro" id="IPR036890">
    <property type="entry name" value="HATPase_C_sf"/>
</dbReference>
<dbReference type="FunFam" id="3.30.565.10:FF:000006">
    <property type="entry name" value="Sensor histidine kinase WalK"/>
    <property type="match status" value="1"/>
</dbReference>
<dbReference type="Pfam" id="PF11563">
    <property type="entry name" value="Protoglobin"/>
    <property type="match status" value="1"/>
</dbReference>
<dbReference type="STRING" id="326298.Suden_1927"/>
<dbReference type="Proteomes" id="UP000002714">
    <property type="component" value="Chromosome"/>
</dbReference>
<dbReference type="Gene3D" id="1.10.490.10">
    <property type="entry name" value="Globins"/>
    <property type="match status" value="1"/>
</dbReference>
<dbReference type="GO" id="GO:0005886">
    <property type="term" value="C:plasma membrane"/>
    <property type="evidence" value="ECO:0007669"/>
    <property type="project" value="TreeGrafter"/>
</dbReference>
<dbReference type="SUPFAM" id="SSF47384">
    <property type="entry name" value="Homodimeric domain of signal transducing histidine kinase"/>
    <property type="match status" value="1"/>
</dbReference>
<evidence type="ECO:0000256" key="2">
    <source>
        <dbReference type="ARBA" id="ARBA00012438"/>
    </source>
</evidence>
<dbReference type="InterPro" id="IPR012292">
    <property type="entry name" value="Globin/Proto"/>
</dbReference>
<dbReference type="InterPro" id="IPR005467">
    <property type="entry name" value="His_kinase_dom"/>
</dbReference>
<dbReference type="EMBL" id="CP000153">
    <property type="protein sequence ID" value="ABB45201.1"/>
    <property type="molecule type" value="Genomic_DNA"/>
</dbReference>
<keyword evidence="3" id="KW-0597">Phosphoprotein</keyword>
<dbReference type="InterPro" id="IPR044398">
    <property type="entry name" value="Globin-sensor_dom"/>
</dbReference>
<evidence type="ECO:0000256" key="4">
    <source>
        <dbReference type="ARBA" id="ARBA00022679"/>
    </source>
</evidence>
<dbReference type="PRINTS" id="PR00344">
    <property type="entry name" value="BCTRLSENSOR"/>
</dbReference>
<evidence type="ECO:0000256" key="3">
    <source>
        <dbReference type="ARBA" id="ARBA00022553"/>
    </source>
</evidence>
<dbReference type="Gene3D" id="1.10.287.130">
    <property type="match status" value="1"/>
</dbReference>
<dbReference type="CDD" id="cd16922">
    <property type="entry name" value="HATPase_EvgS-ArcB-TorS-like"/>
    <property type="match status" value="1"/>
</dbReference>
<dbReference type="SMART" id="SM00387">
    <property type="entry name" value="HATPase_c"/>
    <property type="match status" value="1"/>
</dbReference>
<dbReference type="GO" id="GO:0009927">
    <property type="term" value="F:histidine phosphotransfer kinase activity"/>
    <property type="evidence" value="ECO:0007669"/>
    <property type="project" value="TreeGrafter"/>
</dbReference>
<dbReference type="PANTHER" id="PTHR43047">
    <property type="entry name" value="TWO-COMPONENT HISTIDINE PROTEIN KINASE"/>
    <property type="match status" value="1"/>
</dbReference>
<dbReference type="InterPro" id="IPR036097">
    <property type="entry name" value="HisK_dim/P_sf"/>
</dbReference>
<dbReference type="OrthoDB" id="9813151at2"/>
<dbReference type="GO" id="GO:0019825">
    <property type="term" value="F:oxygen binding"/>
    <property type="evidence" value="ECO:0007669"/>
    <property type="project" value="InterPro"/>
</dbReference>
<protein>
    <recommendedName>
        <fullName evidence="2">histidine kinase</fullName>
        <ecNumber evidence="2">2.7.13.3</ecNumber>
    </recommendedName>
</protein>
<keyword evidence="8" id="KW-1185">Reference proteome</keyword>
<dbReference type="InterPro" id="IPR003661">
    <property type="entry name" value="HisK_dim/P_dom"/>
</dbReference>
<evidence type="ECO:0000259" key="6">
    <source>
        <dbReference type="PROSITE" id="PS50109"/>
    </source>
</evidence>
<dbReference type="SUPFAM" id="SSF46458">
    <property type="entry name" value="Globin-like"/>
    <property type="match status" value="1"/>
</dbReference>
<dbReference type="EC" id="2.7.13.3" evidence="2"/>
<dbReference type="Gene3D" id="3.40.50.2300">
    <property type="match status" value="1"/>
</dbReference>
<dbReference type="Pfam" id="PF02518">
    <property type="entry name" value="HATPase_c"/>
    <property type="match status" value="1"/>
</dbReference>
<dbReference type="InterPro" id="IPR009050">
    <property type="entry name" value="Globin-like_sf"/>
</dbReference>
<gene>
    <name evidence="7" type="ordered locus">Suden_1927</name>
</gene>
<accession>Q30P80</accession>
<sequence length="775" mass="88667">MGNSLELIIKNFNITEQVLSDRKNIGLYIESLSSLIVDKFYDYLLSNADFAKLIDPKDIPMLKRVRAQFIVSLFNDDFDDLLFNKIKQVYKDSPVRPNTYLIASSFEIIMQSIIDIASVNHQLQRGLKTIYKFLHIAEFIMQKEFLDDSAQKTTTSKNSLINALESLYEMLSIHKSKHELLLECYEKNIIDTSNIIELPSNDVLLCRFHETTSAIKNLVLDMDYFGVDISIIDELHRKYHQNVSDLYSAIDKNLPKNEQQAYLNNTAQTSQELFEQINKPFEKVSSLTFLVVNGGMRFIQQYGYILNETKFIPFDKAQEMCDFIKNILKESLQESLLWAIDSYSVTTKEDERSSDISERIVFNNATIFITLNIKKIPYSSFIFDILHIFLEILKITLINREKEHKLTIFADKAESANRSKDMFLANMSHELRTPLNAIIGFSQILQTREEIPQNMRSYIEKISIAGNNLLNLVNTILDFAKLEAGKISYHPRMTLLSDIAKEISIIISPLAEAKNITLTMPADISLALFIDAQLMKQSLINILSNAIKFTPNDGEVIFSITFDKQRNQYVLSICDNGVGMDKESISQLFTPFTQIDNHLQTASKGTGLGLVITKKIVEDLHGGKIWVESSVGEGSCFYIAVPIQTELTKIEIFASKNSDNEKLLIVEDSEEYVKILVEKLLPYYNITVTNSINKAKELLEKNEYDKMILDFFLIDGICSEVLFFMENKEIQTPVYVISAEDDFKIVEHLRESSNIMGVFNKRDTVLICDTIKGES</sequence>
<dbReference type="SUPFAM" id="SSF52172">
    <property type="entry name" value="CheY-like"/>
    <property type="match status" value="1"/>
</dbReference>
<dbReference type="HOGENOM" id="CLU_360898_0_0_7"/>
<name>Q30P80_SULDN</name>
<reference evidence="7 8" key="1">
    <citation type="journal article" date="2008" name="Appl. Environ. Microbiol.">
        <title>Genome of the epsilonproteobacterial chemolithoautotroph Sulfurimonas denitrificans.</title>
        <authorList>
            <person name="Sievert S.M."/>
            <person name="Scott K.M."/>
            <person name="Klotz M.G."/>
            <person name="Chain P.S.G."/>
            <person name="Hauser L.J."/>
            <person name="Hemp J."/>
            <person name="Huegler M."/>
            <person name="Land M."/>
            <person name="Lapidus A."/>
            <person name="Larimer F.W."/>
            <person name="Lucas S."/>
            <person name="Malfatti S.A."/>
            <person name="Meyer F."/>
            <person name="Paulsen I.T."/>
            <person name="Ren Q."/>
            <person name="Simon J."/>
            <person name="Bailey K."/>
            <person name="Diaz E."/>
            <person name="Fitzpatrick K.A."/>
            <person name="Glover B."/>
            <person name="Gwatney N."/>
            <person name="Korajkic A."/>
            <person name="Long A."/>
            <person name="Mobberley J.M."/>
            <person name="Pantry S.N."/>
            <person name="Pazder G."/>
            <person name="Peterson S."/>
            <person name="Quintanilla J.D."/>
            <person name="Sprinkle R."/>
            <person name="Stephens J."/>
            <person name="Thomas P."/>
            <person name="Vaughn R."/>
            <person name="Weber M.J."/>
            <person name="Wooten L.L."/>
        </authorList>
    </citation>
    <scope>NUCLEOTIDE SEQUENCE [LARGE SCALE GENOMIC DNA]</scope>
    <source>
        <strain evidence="8">ATCC 33889 / DSM 1251</strain>
    </source>
</reference>
<dbReference type="GO" id="GO:0020037">
    <property type="term" value="F:heme binding"/>
    <property type="evidence" value="ECO:0007669"/>
    <property type="project" value="InterPro"/>
</dbReference>
<dbReference type="eggNOG" id="COG5002">
    <property type="taxonomic scope" value="Bacteria"/>
</dbReference>